<feature type="region of interest" description="Disordered" evidence="3">
    <location>
        <begin position="183"/>
        <end position="206"/>
    </location>
</feature>
<dbReference type="GO" id="GO:2000022">
    <property type="term" value="P:regulation of jasmonic acid mediated signaling pathway"/>
    <property type="evidence" value="ECO:0000318"/>
    <property type="project" value="GO_Central"/>
</dbReference>
<dbReference type="EMBL" id="CM007904">
    <property type="protein sequence ID" value="OTF96709.1"/>
    <property type="molecule type" value="Genomic_DNA"/>
</dbReference>
<evidence type="ECO:0000313" key="6">
    <source>
        <dbReference type="EMBL" id="OTF96709.1"/>
    </source>
</evidence>
<dbReference type="InterPro" id="IPR010399">
    <property type="entry name" value="Tify_dom"/>
</dbReference>
<sequence>MSPPTGKPPPEKSKFLQTCNRLSLFLKENSNIRDLNFGIINAKFDATGVLETEEARRTIDLLSSVGGEKSAPPEYVILDSSSCGVENKGSSSVNKAQMTIFYGGQVVVLDDVPADRARDLMLIANSGQPQPQPQVNEKSELASKNKLKSVGGGQGEKDSDLPIARRASLHKFLAKRKDRATVRAAPYQLHNHSPGGSSSGSFDLNM</sequence>
<dbReference type="PROSITE" id="PS51320">
    <property type="entry name" value="TIFY"/>
    <property type="match status" value="1"/>
</dbReference>
<dbReference type="InParanoid" id="A0A251SCX3"/>
<dbReference type="OMA" id="NAGHHHY"/>
<feature type="domain" description="Tify" evidence="4">
    <location>
        <begin position="91"/>
        <end position="126"/>
    </location>
</feature>
<accession>A0A251SCX3</accession>
<dbReference type="Pfam" id="PF09425">
    <property type="entry name" value="Jas_motif"/>
    <property type="match status" value="1"/>
</dbReference>
<feature type="compositionally biased region" description="Polar residues" evidence="3">
    <location>
        <begin position="125"/>
        <end position="136"/>
    </location>
</feature>
<comment type="similarity">
    <text evidence="1 2">Belongs to the TIFY/JAZ family.</text>
</comment>
<comment type="subcellular location">
    <subcellularLocation>
        <location evidence="2">Nucleus</location>
    </subcellularLocation>
</comment>
<dbReference type="STRING" id="4232.A0A251SCX3"/>
<reference evidence="5" key="3">
    <citation type="submission" date="2020-06" db="EMBL/GenBank/DDBJ databases">
        <title>Helianthus annuus Genome sequencing and assembly Release 2.</title>
        <authorList>
            <person name="Gouzy J."/>
            <person name="Langlade N."/>
            <person name="Munos S."/>
        </authorList>
    </citation>
    <scope>NUCLEOTIDE SEQUENCE</scope>
    <source>
        <tissue evidence="5">Leaves</tissue>
    </source>
</reference>
<dbReference type="GO" id="GO:0009611">
    <property type="term" value="P:response to wounding"/>
    <property type="evidence" value="ECO:0000318"/>
    <property type="project" value="GO_Central"/>
</dbReference>
<dbReference type="Proteomes" id="UP000215914">
    <property type="component" value="Chromosome 15"/>
</dbReference>
<dbReference type="PANTHER" id="PTHR33077">
    <property type="entry name" value="PROTEIN TIFY 4A-RELATED-RELATED"/>
    <property type="match status" value="1"/>
</dbReference>
<gene>
    <name evidence="6" type="ORF">HannXRQ_Chr15g0497141</name>
    <name evidence="5" type="ORF">HanXRQr2_Chr15g0722221</name>
</gene>
<keyword evidence="2" id="KW-1184">Jasmonic acid signaling pathway</keyword>
<dbReference type="OrthoDB" id="1937734at2759"/>
<dbReference type="InterPro" id="IPR040390">
    <property type="entry name" value="TIFY/JAZ"/>
</dbReference>
<dbReference type="Gramene" id="mRNA:HanXRQr2_Chr15g0722221">
    <property type="protein sequence ID" value="mRNA:HanXRQr2_Chr15g0722221"/>
    <property type="gene ID" value="HanXRQr2_Chr15g0722221"/>
</dbReference>
<feature type="region of interest" description="Disordered" evidence="3">
    <location>
        <begin position="125"/>
        <end position="163"/>
    </location>
</feature>
<evidence type="ECO:0000313" key="5">
    <source>
        <dbReference type="EMBL" id="KAF5767011.1"/>
    </source>
</evidence>
<evidence type="ECO:0000313" key="7">
    <source>
        <dbReference type="Proteomes" id="UP000215914"/>
    </source>
</evidence>
<reference evidence="6" key="2">
    <citation type="submission" date="2017-02" db="EMBL/GenBank/DDBJ databases">
        <title>Sunflower complete genome.</title>
        <authorList>
            <person name="Langlade N."/>
            <person name="Munos S."/>
        </authorList>
    </citation>
    <scope>NUCLEOTIDE SEQUENCE [LARGE SCALE GENOMIC DNA]</scope>
    <source>
        <tissue evidence="6">Leaves</tissue>
    </source>
</reference>
<dbReference type="InterPro" id="IPR018467">
    <property type="entry name" value="CCT_CS"/>
</dbReference>
<dbReference type="EMBL" id="MNCJ02000330">
    <property type="protein sequence ID" value="KAF5767011.1"/>
    <property type="molecule type" value="Genomic_DNA"/>
</dbReference>
<evidence type="ECO:0000259" key="4">
    <source>
        <dbReference type="PROSITE" id="PS51320"/>
    </source>
</evidence>
<proteinExistence type="inferred from homology"/>
<evidence type="ECO:0000256" key="3">
    <source>
        <dbReference type="SAM" id="MobiDB-lite"/>
    </source>
</evidence>
<name>A0A251SCX3_HELAN</name>
<comment type="function">
    <text evidence="2">Repressor of jasmonate responses.</text>
</comment>
<dbReference type="Pfam" id="PF06200">
    <property type="entry name" value="tify"/>
    <property type="match status" value="1"/>
</dbReference>
<evidence type="ECO:0000256" key="2">
    <source>
        <dbReference type="RuleBase" id="RU369065"/>
    </source>
</evidence>
<feature type="compositionally biased region" description="Low complexity" evidence="3">
    <location>
        <begin position="193"/>
        <end position="206"/>
    </location>
</feature>
<evidence type="ECO:0000256" key="1">
    <source>
        <dbReference type="ARBA" id="ARBA00008614"/>
    </source>
</evidence>
<dbReference type="SMART" id="SM00979">
    <property type="entry name" value="TIFY"/>
    <property type="match status" value="1"/>
</dbReference>
<comment type="domain">
    <text evidence="2">The jas domain is required for interaction with COI1.</text>
</comment>
<reference evidence="5 7" key="1">
    <citation type="journal article" date="2017" name="Nature">
        <title>The sunflower genome provides insights into oil metabolism, flowering and Asterid evolution.</title>
        <authorList>
            <person name="Badouin H."/>
            <person name="Gouzy J."/>
            <person name="Grassa C.J."/>
            <person name="Murat F."/>
            <person name="Staton S.E."/>
            <person name="Cottret L."/>
            <person name="Lelandais-Briere C."/>
            <person name="Owens G.L."/>
            <person name="Carrere S."/>
            <person name="Mayjonade B."/>
            <person name="Legrand L."/>
            <person name="Gill N."/>
            <person name="Kane N.C."/>
            <person name="Bowers J.E."/>
            <person name="Hubner S."/>
            <person name="Bellec A."/>
            <person name="Berard A."/>
            <person name="Berges H."/>
            <person name="Blanchet N."/>
            <person name="Boniface M.C."/>
            <person name="Brunel D."/>
            <person name="Catrice O."/>
            <person name="Chaidir N."/>
            <person name="Claudel C."/>
            <person name="Donnadieu C."/>
            <person name="Faraut T."/>
            <person name="Fievet G."/>
            <person name="Helmstetter N."/>
            <person name="King M."/>
            <person name="Knapp S.J."/>
            <person name="Lai Z."/>
            <person name="Le Paslier M.C."/>
            <person name="Lippi Y."/>
            <person name="Lorenzon L."/>
            <person name="Mandel J.R."/>
            <person name="Marage G."/>
            <person name="Marchand G."/>
            <person name="Marquand E."/>
            <person name="Bret-Mestries E."/>
            <person name="Morien E."/>
            <person name="Nambeesan S."/>
            <person name="Nguyen T."/>
            <person name="Pegot-Espagnet P."/>
            <person name="Pouilly N."/>
            <person name="Raftis F."/>
            <person name="Sallet E."/>
            <person name="Schiex T."/>
            <person name="Thomas J."/>
            <person name="Vandecasteele C."/>
            <person name="Vares D."/>
            <person name="Vear F."/>
            <person name="Vautrin S."/>
            <person name="Crespi M."/>
            <person name="Mangin B."/>
            <person name="Burke J.M."/>
            <person name="Salse J."/>
            <person name="Munos S."/>
            <person name="Vincourt P."/>
            <person name="Rieseberg L.H."/>
            <person name="Langlade N.B."/>
        </authorList>
    </citation>
    <scope>NUCLEOTIDE SEQUENCE [LARGE SCALE GENOMIC DNA]</scope>
    <source>
        <strain evidence="7">cv. SF193</strain>
        <tissue evidence="5">Leaves</tissue>
    </source>
</reference>
<protein>
    <recommendedName>
        <fullName evidence="2">Protein TIFY</fullName>
    </recommendedName>
    <alternativeName>
        <fullName evidence="2">Jasmonate ZIM domain-containing protein</fullName>
    </alternativeName>
</protein>
<organism evidence="6 7">
    <name type="scientific">Helianthus annuus</name>
    <name type="common">Common sunflower</name>
    <dbReference type="NCBI Taxonomy" id="4232"/>
    <lineage>
        <taxon>Eukaryota</taxon>
        <taxon>Viridiplantae</taxon>
        <taxon>Streptophyta</taxon>
        <taxon>Embryophyta</taxon>
        <taxon>Tracheophyta</taxon>
        <taxon>Spermatophyta</taxon>
        <taxon>Magnoliopsida</taxon>
        <taxon>eudicotyledons</taxon>
        <taxon>Gunneridae</taxon>
        <taxon>Pentapetalae</taxon>
        <taxon>asterids</taxon>
        <taxon>campanulids</taxon>
        <taxon>Asterales</taxon>
        <taxon>Asteraceae</taxon>
        <taxon>Asteroideae</taxon>
        <taxon>Heliantheae alliance</taxon>
        <taxon>Heliantheae</taxon>
        <taxon>Helianthus</taxon>
    </lineage>
</organism>
<dbReference type="GO" id="GO:0031347">
    <property type="term" value="P:regulation of defense response"/>
    <property type="evidence" value="ECO:0000318"/>
    <property type="project" value="GO_Central"/>
</dbReference>
<dbReference type="PANTHER" id="PTHR33077:SF87">
    <property type="entry name" value="PROTEIN TIFY"/>
    <property type="match status" value="1"/>
</dbReference>
<dbReference type="AlphaFoldDB" id="A0A251SCX3"/>
<keyword evidence="2" id="KW-0539">Nucleus</keyword>
<keyword evidence="7" id="KW-1185">Reference proteome</keyword>
<dbReference type="GO" id="GO:0005634">
    <property type="term" value="C:nucleus"/>
    <property type="evidence" value="ECO:0000318"/>
    <property type="project" value="GO_Central"/>
</dbReference>